<keyword evidence="12" id="KW-1185">Reference proteome</keyword>
<feature type="compositionally biased region" description="Basic and acidic residues" evidence="8">
    <location>
        <begin position="1081"/>
        <end position="1098"/>
    </location>
</feature>
<feature type="region of interest" description="Disordered" evidence="8">
    <location>
        <begin position="908"/>
        <end position="956"/>
    </location>
</feature>
<dbReference type="InterPro" id="IPR050548">
    <property type="entry name" value="PcG_chromatin_remod_factors"/>
</dbReference>
<feature type="domain" description="FCS-type" evidence="10">
    <location>
        <begin position="1114"/>
        <end position="1147"/>
    </location>
</feature>
<feature type="compositionally biased region" description="Low complexity" evidence="8">
    <location>
        <begin position="504"/>
        <end position="520"/>
    </location>
</feature>
<evidence type="ECO:0000313" key="11">
    <source>
        <dbReference type="EnsemblMetazoa" id="GMOY001299.P1913"/>
    </source>
</evidence>
<dbReference type="Gene3D" id="3.30.60.160">
    <property type="match status" value="1"/>
</dbReference>
<keyword evidence="6" id="KW-0539">Nucleus</keyword>
<dbReference type="CDD" id="cd09577">
    <property type="entry name" value="SAM_Ph1_2_3"/>
    <property type="match status" value="1"/>
</dbReference>
<dbReference type="InterPro" id="IPR013761">
    <property type="entry name" value="SAM/pointed_sf"/>
</dbReference>
<evidence type="ECO:0000256" key="6">
    <source>
        <dbReference type="ARBA" id="ARBA00023242"/>
    </source>
</evidence>
<feature type="region of interest" description="Disordered" evidence="8">
    <location>
        <begin position="1081"/>
        <end position="1111"/>
    </location>
</feature>
<evidence type="ECO:0000256" key="5">
    <source>
        <dbReference type="ARBA" id="ARBA00023125"/>
    </source>
</evidence>
<evidence type="ECO:0000259" key="9">
    <source>
        <dbReference type="PROSITE" id="PS50105"/>
    </source>
</evidence>
<evidence type="ECO:0000259" key="10">
    <source>
        <dbReference type="PROSITE" id="PS51024"/>
    </source>
</evidence>
<dbReference type="Pfam" id="PF00536">
    <property type="entry name" value="SAM_1"/>
    <property type="match status" value="1"/>
</dbReference>
<evidence type="ECO:0000256" key="3">
    <source>
        <dbReference type="ARBA" id="ARBA00022771"/>
    </source>
</evidence>
<dbReference type="InterPro" id="IPR001660">
    <property type="entry name" value="SAM"/>
</dbReference>
<dbReference type="PROSITE" id="PS51024">
    <property type="entry name" value="ZF_FCS"/>
    <property type="match status" value="1"/>
</dbReference>
<keyword evidence="2" id="KW-0479">Metal-binding</keyword>
<dbReference type="PANTHER" id="PTHR12247">
    <property type="entry name" value="POLYCOMB GROUP PROTEIN"/>
    <property type="match status" value="1"/>
</dbReference>
<dbReference type="Gene3D" id="1.10.150.50">
    <property type="entry name" value="Transcription Factor, Ets-1"/>
    <property type="match status" value="1"/>
</dbReference>
<name>A0ABK9MIG4_GLOMM</name>
<dbReference type="SMART" id="SM00454">
    <property type="entry name" value="SAM"/>
    <property type="match status" value="1"/>
</dbReference>
<keyword evidence="4" id="KW-0862">Zinc</keyword>
<accession>A0ABK9MIG4</accession>
<dbReference type="InterPro" id="IPR012313">
    <property type="entry name" value="Znf_FCS"/>
</dbReference>
<evidence type="ECO:0008006" key="13">
    <source>
        <dbReference type="Google" id="ProtNLM"/>
    </source>
</evidence>
<feature type="region of interest" description="Disordered" evidence="8">
    <location>
        <begin position="470"/>
        <end position="520"/>
    </location>
</feature>
<protein>
    <recommendedName>
        <fullName evidence="13">SAM domain-containing protein</fullName>
    </recommendedName>
</protein>
<proteinExistence type="predicted"/>
<reference evidence="11" key="1">
    <citation type="submission" date="2025-05" db="UniProtKB">
        <authorList>
            <consortium name="EnsemblMetazoa"/>
        </authorList>
    </citation>
    <scope>IDENTIFICATION</scope>
    <source>
        <strain evidence="11">Yale</strain>
    </source>
</reference>
<evidence type="ECO:0000256" key="7">
    <source>
        <dbReference type="PROSITE-ProRule" id="PRU00367"/>
    </source>
</evidence>
<dbReference type="EMBL" id="CCAG010004528">
    <property type="status" value="NOT_ANNOTATED_CDS"/>
    <property type="molecule type" value="Genomic_DNA"/>
</dbReference>
<evidence type="ECO:0000256" key="4">
    <source>
        <dbReference type="ARBA" id="ARBA00022833"/>
    </source>
</evidence>
<feature type="compositionally biased region" description="Polar residues" evidence="8">
    <location>
        <begin position="821"/>
        <end position="847"/>
    </location>
</feature>
<dbReference type="EnsemblMetazoa" id="GMOY001299.R1913">
    <property type="protein sequence ID" value="GMOY001299.P1913"/>
    <property type="gene ID" value="GMOY001299"/>
</dbReference>
<feature type="compositionally biased region" description="Low complexity" evidence="8">
    <location>
        <begin position="1099"/>
        <end position="1111"/>
    </location>
</feature>
<feature type="compositionally biased region" description="Low complexity" evidence="8">
    <location>
        <begin position="470"/>
        <end position="479"/>
    </location>
</feature>
<feature type="compositionally biased region" description="Polar residues" evidence="8">
    <location>
        <begin position="908"/>
        <end position="927"/>
    </location>
</feature>
<evidence type="ECO:0000313" key="12">
    <source>
        <dbReference type="Proteomes" id="UP000092444"/>
    </source>
</evidence>
<dbReference type="Proteomes" id="UP000092444">
    <property type="component" value="Unassembled WGS sequence"/>
</dbReference>
<sequence>MCRFTTALLVPVCFLCFVGLITFVICYCCCYCCRWLLFLTAATSENTTTTTTNSYLPTQPLKDNSNIRIIKVNAEQAHLIEQQKQQQQLVSGTTTNPNNNCNSTPLTNTTCKSTGSPTSATIVSINGTHKPNNNGSCNNNERPLKCLETLAQKAGITFDEKYDFASPPHPGSASGGSVTYSIATTATQPSVSVTGLTGHAKSFTLEKAQSPAQQVAPGAVPLQISPEQLQQLQQLHQLQHGSPFAAIQVKQEFPTHTTTATLTGPSGPGTELKHSGLLDAATAQGQLQQMQMQLAAAAADAGGGGTSNSPATQQTPSSAAAAVAAMQQHSTTISTMSPMQLATTTGQVAAAGDWAQGRTVQLMQPSTGFLYPHMLVPGNLIQSGLGQQPIQVITAGKPFQGGAPQMITTTQNTKQMAIGGNTGFPSGTTYAIPSSQSPQTLLFSPVNVISQSPQPQNILQAMAAASNAQQQQQQQQQQQKGAIESQKNMQPKVMQKLTTTTTNSVQSASAGGVGQQQQQPTTQQCVQVNTQTGMPTGTTQIISPLQGTTGAPQPLQINAAPWVQSVPFWPNGLQQLQNPIIIRGTQPDGTQGVFIQQPTGQTLQAQQPNQITLQCNVTQAATKARNQLEQITKQQQQSAGTAQQVVQQQQPTTTQLQQVQQHSHQQVAAATAAVAAQQQQQQQQAVVAAHLQAAAVLSQRTPAAQMAMAQNGNTQIRPASSVSTQTAQNQSLLKQKMRTKQQNVRPALPTIKTDATSLQQQQVGKAQAAAVTGLQQQISAAMAAQQQQQPHTQPTMHQVVTSAGNNTPNKVAAEQVKAVSSAPNTPTTVALTASLSGPSTPSSCNESNQKETPPKVIGTEANRISSSEVTLTTTTLVSSMATGTPTAANNNSLPEIPQQIVTPIDTTPVSETSSEHQLTTKTQQIQASTTSPVTVTPNTPENSTSPAKSIKSTSESDSMISTAIVVSTTPEDIGLSASVGTTIAANTAPIIATSSVASTTSSSTFVTNNISTTTSTTTTNTINLKSISTSSVPSKPTTGANVIKAEKDLPKAMIKPNVLTHVIDGFIIQEANEPFPVTRQRYTDREASDEPPKKKLALDDSTITNNNNNSLSSDLLSSDMVACEQCGKPEHKAKLKKKRFCSPSCARLAKNSAGEQGLGQVVQQQSVDNSLNNSNITAIVTSDNINGNNLDLNTNNLVTANIGVNVEKMQTESSGNSASTMVAPNFANNNLSANLPITMTTSVSEVGAVPQISTAPIVENTPQMANWSVADVCEFIKNLPGCSDYVDDFEQQEIDGQALLLLKENHLVNAMGMKLGPALKIVAKVESMKEVTTAALNAANNSPNENNQQ</sequence>
<organism evidence="11 12">
    <name type="scientific">Glossina morsitans morsitans</name>
    <name type="common">Savannah tsetse fly</name>
    <dbReference type="NCBI Taxonomy" id="37546"/>
    <lineage>
        <taxon>Eukaryota</taxon>
        <taxon>Metazoa</taxon>
        <taxon>Ecdysozoa</taxon>
        <taxon>Arthropoda</taxon>
        <taxon>Hexapoda</taxon>
        <taxon>Insecta</taxon>
        <taxon>Pterygota</taxon>
        <taxon>Neoptera</taxon>
        <taxon>Endopterygota</taxon>
        <taxon>Diptera</taxon>
        <taxon>Brachycera</taxon>
        <taxon>Muscomorpha</taxon>
        <taxon>Hippoboscoidea</taxon>
        <taxon>Glossinidae</taxon>
        <taxon>Glossina</taxon>
    </lineage>
</organism>
<feature type="region of interest" description="Disordered" evidence="8">
    <location>
        <begin position="818"/>
        <end position="857"/>
    </location>
</feature>
<dbReference type="PANTHER" id="PTHR12247:SF138">
    <property type="entry name" value="POLYHOMEOTIC DISTAL, ISOFORM A-RELATED"/>
    <property type="match status" value="1"/>
</dbReference>
<evidence type="ECO:0000256" key="2">
    <source>
        <dbReference type="ARBA" id="ARBA00022723"/>
    </source>
</evidence>
<dbReference type="PROSITE" id="PS50105">
    <property type="entry name" value="SAM_DOMAIN"/>
    <property type="match status" value="1"/>
</dbReference>
<comment type="subcellular location">
    <subcellularLocation>
        <location evidence="1">Nucleus</location>
    </subcellularLocation>
</comment>
<dbReference type="InterPro" id="IPR038603">
    <property type="entry name" value="Znf_FCS_sf"/>
</dbReference>
<keyword evidence="5" id="KW-0238">DNA-binding</keyword>
<dbReference type="SUPFAM" id="SSF47769">
    <property type="entry name" value="SAM/Pointed domain"/>
    <property type="match status" value="1"/>
</dbReference>
<keyword evidence="3 7" id="KW-0863">Zinc-finger</keyword>
<feature type="domain" description="SAM" evidence="9">
    <location>
        <begin position="1267"/>
        <end position="1331"/>
    </location>
</feature>
<evidence type="ECO:0000256" key="1">
    <source>
        <dbReference type="ARBA" id="ARBA00004123"/>
    </source>
</evidence>
<feature type="compositionally biased region" description="Low complexity" evidence="8">
    <location>
        <begin position="928"/>
        <end position="946"/>
    </location>
</feature>
<evidence type="ECO:0000256" key="8">
    <source>
        <dbReference type="SAM" id="MobiDB-lite"/>
    </source>
</evidence>